<dbReference type="InterPro" id="IPR010998">
    <property type="entry name" value="Integrase_recombinase_N"/>
</dbReference>
<feature type="domain" description="Core-binding (CB)" evidence="3">
    <location>
        <begin position="1"/>
        <end position="87"/>
    </location>
</feature>
<keyword evidence="1 2" id="KW-0238">DNA-binding</keyword>
<dbReference type="AlphaFoldDB" id="A0A6A8MFI4"/>
<name>A0A6A8MFI4_9LACO</name>
<evidence type="ECO:0000256" key="1">
    <source>
        <dbReference type="ARBA" id="ARBA00023125"/>
    </source>
</evidence>
<dbReference type="InterPro" id="IPR044068">
    <property type="entry name" value="CB"/>
</dbReference>
<dbReference type="SUPFAM" id="SSF56349">
    <property type="entry name" value="DNA breaking-rejoining enzymes"/>
    <property type="match status" value="1"/>
</dbReference>
<sequence length="270" mass="31576">MYPYQAEFARWCRYSQQLSPKSIFNANHVLTNFFNYARRNFAQDGVASLTVTEVRDYLDQLDVKEHLSVTTINKYISYLKKYFYFLNTTGIIDNYPLLELKGISFERRKTYVINWMDHIADFIPVVSHEFTIYLLTLTALGYKSRDLLKVHWSQVKDRIKDQTVKDYIHGQLDFTENPDPYLFAARGGEPYASTNNVMQLAKGDKLLIKDWPMTLTNLRLSYVYSVIASGKYTDGELLGILDCDLKRLAYYQYNASYCHLIPYSKDLLES</sequence>
<accession>A0A6A8MFI4</accession>
<evidence type="ECO:0000313" key="4">
    <source>
        <dbReference type="EMBL" id="MST87493.1"/>
    </source>
</evidence>
<reference evidence="4 5" key="1">
    <citation type="submission" date="2019-08" db="EMBL/GenBank/DDBJ databases">
        <title>In-depth cultivation of the pig gut microbiome towards novel bacterial diversity and tailored functional studies.</title>
        <authorList>
            <person name="Wylensek D."/>
            <person name="Hitch T.C.A."/>
            <person name="Clavel T."/>
        </authorList>
    </citation>
    <scope>NUCLEOTIDE SEQUENCE [LARGE SCALE GENOMIC DNA]</scope>
    <source>
        <strain evidence="4 5">Bifido-178-WT-2B</strain>
    </source>
</reference>
<dbReference type="PROSITE" id="PS51900">
    <property type="entry name" value="CB"/>
    <property type="match status" value="1"/>
</dbReference>
<dbReference type="OrthoDB" id="2328477at2"/>
<comment type="caution">
    <text evidence="4">The sequence shown here is derived from an EMBL/GenBank/DDBJ whole genome shotgun (WGS) entry which is preliminary data.</text>
</comment>
<dbReference type="Proteomes" id="UP000438120">
    <property type="component" value="Unassembled WGS sequence"/>
</dbReference>
<dbReference type="InterPro" id="IPR004107">
    <property type="entry name" value="Integrase_SAM-like_N"/>
</dbReference>
<dbReference type="GO" id="GO:0015074">
    <property type="term" value="P:DNA integration"/>
    <property type="evidence" value="ECO:0007669"/>
    <property type="project" value="InterPro"/>
</dbReference>
<dbReference type="Pfam" id="PF02899">
    <property type="entry name" value="Phage_int_SAM_1"/>
    <property type="match status" value="1"/>
</dbReference>
<dbReference type="EMBL" id="VUMX01000020">
    <property type="protein sequence ID" value="MST87493.1"/>
    <property type="molecule type" value="Genomic_DNA"/>
</dbReference>
<evidence type="ECO:0000313" key="5">
    <source>
        <dbReference type="Proteomes" id="UP000438120"/>
    </source>
</evidence>
<dbReference type="InterPro" id="IPR011010">
    <property type="entry name" value="DNA_brk_join_enz"/>
</dbReference>
<dbReference type="Gene3D" id="1.10.150.130">
    <property type="match status" value="1"/>
</dbReference>
<gene>
    <name evidence="4" type="ORF">FYJ62_07575</name>
</gene>
<dbReference type="RefSeq" id="WP_154549097.1">
    <property type="nucleotide sequence ID" value="NZ_VUMX01000020.1"/>
</dbReference>
<protein>
    <submittedName>
        <fullName evidence="4">Integrase</fullName>
    </submittedName>
</protein>
<evidence type="ECO:0000259" key="3">
    <source>
        <dbReference type="PROSITE" id="PS51900"/>
    </source>
</evidence>
<proteinExistence type="predicted"/>
<evidence type="ECO:0000256" key="2">
    <source>
        <dbReference type="PROSITE-ProRule" id="PRU01248"/>
    </source>
</evidence>
<keyword evidence="5" id="KW-1185">Reference proteome</keyword>
<organism evidence="4 5">
    <name type="scientific">Lactobacillus porci</name>
    <dbReference type="NCBI Taxonomy" id="2012477"/>
    <lineage>
        <taxon>Bacteria</taxon>
        <taxon>Bacillati</taxon>
        <taxon>Bacillota</taxon>
        <taxon>Bacilli</taxon>
        <taxon>Lactobacillales</taxon>
        <taxon>Lactobacillaceae</taxon>
        <taxon>Lactobacillus</taxon>
    </lineage>
</organism>
<dbReference type="GO" id="GO:0003677">
    <property type="term" value="F:DNA binding"/>
    <property type="evidence" value="ECO:0007669"/>
    <property type="project" value="UniProtKB-UniRule"/>
</dbReference>